<keyword evidence="8" id="KW-0520">NAD</keyword>
<dbReference type="Pfam" id="PF07992">
    <property type="entry name" value="Pyr_redox_2"/>
    <property type="match status" value="1"/>
</dbReference>
<evidence type="ECO:0000256" key="2">
    <source>
        <dbReference type="ARBA" id="ARBA00005272"/>
    </source>
</evidence>
<accession>A0A7R9VMY4</accession>
<keyword evidence="4" id="KW-0285">Flavoprotein</keyword>
<dbReference type="InterPro" id="IPR023753">
    <property type="entry name" value="FAD/NAD-binding_dom"/>
</dbReference>
<protein>
    <recommendedName>
        <fullName evidence="3">NADH:ubiquinone reductase (non-electrogenic)</fullName>
        <ecNumber evidence="3">1.6.5.9</ecNumber>
    </recommendedName>
</protein>
<dbReference type="PRINTS" id="PR00368">
    <property type="entry name" value="FADPNR"/>
</dbReference>
<dbReference type="GO" id="GO:0050136">
    <property type="term" value="F:NADH dehydrogenase (quinone) (non-electrogenic) activity"/>
    <property type="evidence" value="ECO:0007669"/>
    <property type="project" value="UniProtKB-EC"/>
</dbReference>
<evidence type="ECO:0000256" key="6">
    <source>
        <dbReference type="ARBA" id="ARBA00022827"/>
    </source>
</evidence>
<dbReference type="Pfam" id="PF22366">
    <property type="entry name" value="NDH2_C"/>
    <property type="match status" value="1"/>
</dbReference>
<dbReference type="EMBL" id="HBEC01033177">
    <property type="protein sequence ID" value="CAD8300115.1"/>
    <property type="molecule type" value="Transcribed_RNA"/>
</dbReference>
<evidence type="ECO:0000256" key="3">
    <source>
        <dbReference type="ARBA" id="ARBA00012637"/>
    </source>
</evidence>
<dbReference type="GO" id="GO:0005743">
    <property type="term" value="C:mitochondrial inner membrane"/>
    <property type="evidence" value="ECO:0007669"/>
    <property type="project" value="UniProtKB-SubCell"/>
</dbReference>
<comment type="catalytic activity">
    <reaction evidence="9">
        <text>a quinone + NADH + H(+) = a quinol + NAD(+)</text>
        <dbReference type="Rhea" id="RHEA:46160"/>
        <dbReference type="ChEBI" id="CHEBI:15378"/>
        <dbReference type="ChEBI" id="CHEBI:24646"/>
        <dbReference type="ChEBI" id="CHEBI:57540"/>
        <dbReference type="ChEBI" id="CHEBI:57945"/>
        <dbReference type="ChEBI" id="CHEBI:132124"/>
        <dbReference type="EC" id="1.6.5.9"/>
    </reaction>
</comment>
<evidence type="ECO:0000256" key="9">
    <source>
        <dbReference type="ARBA" id="ARBA00047599"/>
    </source>
</evidence>
<evidence type="ECO:0000256" key="5">
    <source>
        <dbReference type="ARBA" id="ARBA00022792"/>
    </source>
</evidence>
<proteinExistence type="inferred from homology"/>
<comment type="subcellular location">
    <subcellularLocation>
        <location evidence="1">Mitochondrion inner membrane</location>
        <topology evidence="1">Peripheral membrane protein</topology>
    </subcellularLocation>
</comment>
<name>A0A7R9VMY4_9CHLO</name>
<dbReference type="InterPro" id="IPR036188">
    <property type="entry name" value="FAD/NAD-bd_sf"/>
</dbReference>
<feature type="region of interest" description="Disordered" evidence="11">
    <location>
        <begin position="1"/>
        <end position="100"/>
    </location>
</feature>
<feature type="compositionally biased region" description="Low complexity" evidence="11">
    <location>
        <begin position="1"/>
        <end position="42"/>
    </location>
</feature>
<evidence type="ECO:0000313" key="14">
    <source>
        <dbReference type="EMBL" id="CAD8300115.1"/>
    </source>
</evidence>
<dbReference type="InterPro" id="IPR054585">
    <property type="entry name" value="NDH2-like_C"/>
</dbReference>
<evidence type="ECO:0000259" key="13">
    <source>
        <dbReference type="Pfam" id="PF22366"/>
    </source>
</evidence>
<evidence type="ECO:0000256" key="4">
    <source>
        <dbReference type="ARBA" id="ARBA00022630"/>
    </source>
</evidence>
<keyword evidence="5" id="KW-0472">Membrane</keyword>
<keyword evidence="6" id="KW-0274">FAD</keyword>
<dbReference type="InterPro" id="IPR045024">
    <property type="entry name" value="NDH-2"/>
</dbReference>
<feature type="compositionally biased region" description="Pro residues" evidence="11">
    <location>
        <begin position="74"/>
        <end position="91"/>
    </location>
</feature>
<reference evidence="14" key="1">
    <citation type="submission" date="2021-01" db="EMBL/GenBank/DDBJ databases">
        <authorList>
            <person name="Corre E."/>
            <person name="Pelletier E."/>
            <person name="Niang G."/>
            <person name="Scheremetjew M."/>
            <person name="Finn R."/>
            <person name="Kale V."/>
            <person name="Holt S."/>
            <person name="Cochrane G."/>
            <person name="Meng A."/>
            <person name="Brown T."/>
            <person name="Cohen L."/>
        </authorList>
    </citation>
    <scope>NUCLEOTIDE SEQUENCE</scope>
    <source>
        <strain evidence="14">CCMP219</strain>
    </source>
</reference>
<organism evidence="14">
    <name type="scientific">Chlamydomonas euryale</name>
    <dbReference type="NCBI Taxonomy" id="1486919"/>
    <lineage>
        <taxon>Eukaryota</taxon>
        <taxon>Viridiplantae</taxon>
        <taxon>Chlorophyta</taxon>
        <taxon>core chlorophytes</taxon>
        <taxon>Chlorophyceae</taxon>
        <taxon>CS clade</taxon>
        <taxon>Chlamydomonadales</taxon>
        <taxon>Chlamydomonadaceae</taxon>
        <taxon>Chlamydomonas</taxon>
    </lineage>
</organism>
<evidence type="ECO:0000256" key="8">
    <source>
        <dbReference type="ARBA" id="ARBA00023027"/>
    </source>
</evidence>
<evidence type="ECO:0000256" key="1">
    <source>
        <dbReference type="ARBA" id="ARBA00004637"/>
    </source>
</evidence>
<sequence length="661" mass="71043">MLLKHPSQGASHAASGAAARHGRPSALPRLPARARPLSRPPSVSQADTKTDGSKKPLTPTAAPTKGSAPATAPEAPPRPSPAPSGPPGGPPDPKKKPSKSRGEILITRLTDDVYDAFSDVGRHLGRQLSNTQPKMLRSTTASMDGGGIEIARLDKPVMLVLGSGWGAHAIIKVIDTEQYDVIVVSPRNHFMFTPMLPSSAVGTVEFRSLLEPIRISNEYVTYLEASADHIDLNNKVATCVAESTASDGYHPTFQVSFDVLVVAVGEQPATLGVPGVAEHCFFMKEISDTVKLRTKILSNFELAALPGTPDAEIRRLLHFCIVGGGPTGVEFAGTLSDYLGKDLRRKFPELMDFVKVTLLQSAKAILTQFDAKLSQRAMENLRDTGVEVRTGVRVTQVTDTQVVLKGGERMDCGLCVWSAGNSSRPLVQSLVDVIPDQAGFQRGPATSFKLATDPYLRVIGARDVMALGDCSSVQGREDTLPPTAQVAAQQGAYVAHMLNRGYVLGVGGLEEMAPRRLAPTGVTKLIPGSSPLSSMTEAAQMAATRSEGAVVSMRRANGQPVSIYDITSDLVSRPDAEVEEYRRVFEFLSLGIMAYVGNDKAAIDTQMPVGQGGSSLNIYGSFAYLLWRSVYITKQVSLRNRVLILFDWIKAKFFGRDLSMF</sequence>
<gene>
    <name evidence="14" type="ORF">CEUR00632_LOCUS15416</name>
</gene>
<evidence type="ECO:0000259" key="12">
    <source>
        <dbReference type="Pfam" id="PF07992"/>
    </source>
</evidence>
<evidence type="ECO:0000256" key="11">
    <source>
        <dbReference type="SAM" id="MobiDB-lite"/>
    </source>
</evidence>
<dbReference type="Gene3D" id="3.50.50.100">
    <property type="match status" value="2"/>
</dbReference>
<feature type="domain" description="External alternative NADH-ubiquinone oxidoreductase-like C-terminal" evidence="13">
    <location>
        <begin position="591"/>
        <end position="657"/>
    </location>
</feature>
<evidence type="ECO:0000256" key="7">
    <source>
        <dbReference type="ARBA" id="ARBA00023002"/>
    </source>
</evidence>
<dbReference type="EC" id="1.6.5.9" evidence="3"/>
<dbReference type="AlphaFoldDB" id="A0A7R9VMY4"/>
<dbReference type="PANTHER" id="PTHR43706:SF38">
    <property type="entry name" value="FAD_NAD(P)-BINDING DOMAIN-CONTAINING PROTEIN"/>
    <property type="match status" value="1"/>
</dbReference>
<comment type="catalytic activity">
    <reaction evidence="10">
        <text>a ubiquinone + NADH + H(+) = a ubiquinol + NAD(+)</text>
        <dbReference type="Rhea" id="RHEA:23152"/>
        <dbReference type="Rhea" id="RHEA-COMP:9565"/>
        <dbReference type="Rhea" id="RHEA-COMP:9566"/>
        <dbReference type="ChEBI" id="CHEBI:15378"/>
        <dbReference type="ChEBI" id="CHEBI:16389"/>
        <dbReference type="ChEBI" id="CHEBI:17976"/>
        <dbReference type="ChEBI" id="CHEBI:57540"/>
        <dbReference type="ChEBI" id="CHEBI:57945"/>
    </reaction>
</comment>
<keyword evidence="5" id="KW-0999">Mitochondrion inner membrane</keyword>
<keyword evidence="7" id="KW-0560">Oxidoreductase</keyword>
<dbReference type="PANTHER" id="PTHR43706">
    <property type="entry name" value="NADH DEHYDROGENASE"/>
    <property type="match status" value="1"/>
</dbReference>
<dbReference type="SUPFAM" id="SSF51905">
    <property type="entry name" value="FAD/NAD(P)-binding domain"/>
    <property type="match status" value="1"/>
</dbReference>
<feature type="domain" description="FAD/NAD(P)-binding" evidence="12">
    <location>
        <begin position="159"/>
        <end position="491"/>
    </location>
</feature>
<evidence type="ECO:0000256" key="10">
    <source>
        <dbReference type="ARBA" id="ARBA00049010"/>
    </source>
</evidence>
<keyword evidence="5" id="KW-0496">Mitochondrion</keyword>
<comment type="similarity">
    <text evidence="2">Belongs to the NADH dehydrogenase family.</text>
</comment>